<sequence length="395" mass="43189">MSAPSIGIHDLSIATTHYVIDQATLARYHGVPIDKYHRGLGQEAMSVAAADEDIVTLAATAARPILDRHGTDSIRTVLLATESSVDQAKAAGLYLHSLIGLPHTCRVVELKQACYSATAALQLATGLITHDPTEHVLIIATDIARYDLDTPAEATQGAAATAILVTADPALAELHPVTGIYSTDINDFWRPNYRTTAIVDGKLSINAYLNAIHHAYTDYRHRGGRALDEFAAFCYHQPFTTMAYKAHRHLLQAHDFSPTTSDLDHALAATTHYNRMIGNSYTASVYLALASLLDHGDDLTGKPIAMLSYGSGCVAEFFTVTPVGGYRTALRTDTNRETIHARKPIDYHRYRALLTEPPHTKGNHVLPRTTNAPYRLAAIDDHTRVYETVRRAETA</sequence>
<feature type="active site" description="Proton donor/acceptor" evidence="3">
    <location>
        <position position="236"/>
    </location>
</feature>
<feature type="domain" description="Hydroxymethylglutaryl-coenzyme A synthase C-terminal" evidence="6">
    <location>
        <begin position="266"/>
        <end position="321"/>
    </location>
</feature>
<dbReference type="PANTHER" id="PTHR43323">
    <property type="entry name" value="3-HYDROXY-3-METHYLGLUTARYL COENZYME A SYNTHASE"/>
    <property type="match status" value="1"/>
</dbReference>
<keyword evidence="2 7" id="KW-0808">Transferase</keyword>
<keyword evidence="7" id="KW-0012">Acyltransferase</keyword>
<dbReference type="EMBL" id="CP046171">
    <property type="protein sequence ID" value="QIS04310.1"/>
    <property type="molecule type" value="Genomic_DNA"/>
</dbReference>
<dbReference type="PANTHER" id="PTHR43323:SF2">
    <property type="entry name" value="HYDROXYMETHYLGLUTARYL-COA SYNTHASE"/>
    <property type="match status" value="1"/>
</dbReference>
<organism evidence="7 8">
    <name type="scientific">Nocardia brasiliensis</name>
    <dbReference type="NCBI Taxonomy" id="37326"/>
    <lineage>
        <taxon>Bacteria</taxon>
        <taxon>Bacillati</taxon>
        <taxon>Actinomycetota</taxon>
        <taxon>Actinomycetes</taxon>
        <taxon>Mycobacteriales</taxon>
        <taxon>Nocardiaceae</taxon>
        <taxon>Nocardia</taxon>
    </lineage>
</organism>
<feature type="domain" description="Hydroxymethylglutaryl-coenzyme A synthase N-terminal" evidence="5">
    <location>
        <begin position="6"/>
        <end position="167"/>
    </location>
</feature>
<evidence type="ECO:0000256" key="2">
    <source>
        <dbReference type="ARBA" id="ARBA00022679"/>
    </source>
</evidence>
<feature type="binding site" evidence="4">
    <location>
        <position position="279"/>
    </location>
    <ligand>
        <name>(3S)-3-hydroxy-3-methylglutaryl-CoA</name>
        <dbReference type="ChEBI" id="CHEBI:43074"/>
    </ligand>
</feature>
<proteinExistence type="inferred from homology"/>
<dbReference type="InterPro" id="IPR013528">
    <property type="entry name" value="HMG_CoA_synth_N"/>
</dbReference>
<protein>
    <submittedName>
        <fullName evidence="7">Hydroxymethylglutaryl-CoA synthase</fullName>
        <ecNumber evidence="7">2.3.3.10</ecNumber>
    </submittedName>
</protein>
<feature type="active site" description="Acyl-thioester intermediate" evidence="3">
    <location>
        <position position="114"/>
    </location>
</feature>
<feature type="binding site" evidence="4">
    <location>
        <position position="245"/>
    </location>
    <ligand>
        <name>(3S)-3-hydroxy-3-methylglutaryl-CoA</name>
        <dbReference type="ChEBI" id="CHEBI:43074"/>
    </ligand>
</feature>
<evidence type="ECO:0000256" key="3">
    <source>
        <dbReference type="PIRSR" id="PIRSR611554-1"/>
    </source>
</evidence>
<comment type="similarity">
    <text evidence="1">Belongs to the thiolase-like superfamily. HMG-CoA synthase family.</text>
</comment>
<dbReference type="AlphaFoldDB" id="A0A6G9XTY5"/>
<evidence type="ECO:0000313" key="8">
    <source>
        <dbReference type="Proteomes" id="UP000501705"/>
    </source>
</evidence>
<feature type="domain" description="Hydroxymethylglutaryl-coenzyme A synthase C-terminal" evidence="6">
    <location>
        <begin position="178"/>
        <end position="258"/>
    </location>
</feature>
<evidence type="ECO:0000256" key="4">
    <source>
        <dbReference type="PIRSR" id="PIRSR611554-2"/>
    </source>
</evidence>
<evidence type="ECO:0000313" key="7">
    <source>
        <dbReference type="EMBL" id="QIS04310.1"/>
    </source>
</evidence>
<gene>
    <name evidence="7" type="ORF">F5X71_19995</name>
</gene>
<evidence type="ECO:0000256" key="1">
    <source>
        <dbReference type="ARBA" id="ARBA00007061"/>
    </source>
</evidence>
<dbReference type="GO" id="GO:0006084">
    <property type="term" value="P:acetyl-CoA metabolic process"/>
    <property type="evidence" value="ECO:0007669"/>
    <property type="project" value="InterPro"/>
</dbReference>
<dbReference type="EC" id="2.3.3.10" evidence="7"/>
<accession>A0A6G9XTY5</accession>
<name>A0A6G9XTY5_NOCBR</name>
<dbReference type="Pfam" id="PF08540">
    <property type="entry name" value="HMG_CoA_synt_C"/>
    <property type="match status" value="2"/>
</dbReference>
<feature type="active site" description="Proton donor/acceptor" evidence="3">
    <location>
        <position position="82"/>
    </location>
</feature>
<dbReference type="InterPro" id="IPR016039">
    <property type="entry name" value="Thiolase-like"/>
</dbReference>
<dbReference type="Pfam" id="PF01154">
    <property type="entry name" value="HMG_CoA_synt_N"/>
    <property type="match status" value="1"/>
</dbReference>
<dbReference type="SUPFAM" id="SSF53901">
    <property type="entry name" value="Thiolase-like"/>
    <property type="match status" value="2"/>
</dbReference>
<dbReference type="GO" id="GO:0004421">
    <property type="term" value="F:hydroxymethylglutaryl-CoA synthase activity"/>
    <property type="evidence" value="ECO:0007669"/>
    <property type="project" value="UniProtKB-EC"/>
</dbReference>
<dbReference type="InterPro" id="IPR013746">
    <property type="entry name" value="HMG_CoA_synt_C_dom"/>
</dbReference>
<reference evidence="7 8" key="1">
    <citation type="journal article" date="2019" name="ACS Chem. Biol.">
        <title>Identification and Mobilization of a Cryptic Antibiotic Biosynthesis Gene Locus from a Human-Pathogenic Nocardia Isolate.</title>
        <authorList>
            <person name="Herisse M."/>
            <person name="Ishida K."/>
            <person name="Porter J.L."/>
            <person name="Howden B."/>
            <person name="Hertweck C."/>
            <person name="Stinear T.P."/>
            <person name="Pidot S.J."/>
        </authorList>
    </citation>
    <scope>NUCLEOTIDE SEQUENCE [LARGE SCALE GENOMIC DNA]</scope>
    <source>
        <strain evidence="7 8">AUSMDU00024985</strain>
    </source>
</reference>
<dbReference type="NCBIfam" id="TIGR01835">
    <property type="entry name" value="HMG-CoA-S_prok"/>
    <property type="match status" value="1"/>
</dbReference>
<evidence type="ECO:0000259" key="5">
    <source>
        <dbReference type="Pfam" id="PF01154"/>
    </source>
</evidence>
<dbReference type="CDD" id="cd00827">
    <property type="entry name" value="init_cond_enzymes"/>
    <property type="match status" value="1"/>
</dbReference>
<evidence type="ECO:0000259" key="6">
    <source>
        <dbReference type="Pfam" id="PF08540"/>
    </source>
</evidence>
<feature type="binding site" evidence="4">
    <location>
        <position position="146"/>
    </location>
    <ligand>
        <name>(3S)-3-hydroxy-3-methylglutaryl-CoA</name>
        <dbReference type="ChEBI" id="CHEBI:43074"/>
    </ligand>
</feature>
<dbReference type="Proteomes" id="UP000501705">
    <property type="component" value="Chromosome"/>
</dbReference>
<dbReference type="InterPro" id="IPR011554">
    <property type="entry name" value="HMG_CoA_synthase_prok"/>
</dbReference>
<dbReference type="RefSeq" id="WP_167463429.1">
    <property type="nucleotide sequence ID" value="NZ_CP046171.1"/>
</dbReference>
<dbReference type="Gene3D" id="3.40.47.10">
    <property type="match status" value="2"/>
</dbReference>